<dbReference type="AlphaFoldDB" id="A0A2J0L147"/>
<reference evidence="2 3" key="1">
    <citation type="submission" date="2017-09" db="EMBL/GenBank/DDBJ databases">
        <title>Depth-based differentiation of microbial function through sediment-hosted aquifers and enrichment of novel symbionts in the deep terrestrial subsurface.</title>
        <authorList>
            <person name="Probst A.J."/>
            <person name="Ladd B."/>
            <person name="Jarett J.K."/>
            <person name="Geller-Mcgrath D.E."/>
            <person name="Sieber C.M."/>
            <person name="Emerson J.B."/>
            <person name="Anantharaman K."/>
            <person name="Thomas B.C."/>
            <person name="Malmstrom R."/>
            <person name="Stieglmeier M."/>
            <person name="Klingl A."/>
            <person name="Woyke T."/>
            <person name="Ryan C.M."/>
            <person name="Banfield J.F."/>
        </authorList>
    </citation>
    <scope>NUCLEOTIDE SEQUENCE [LARGE SCALE GENOMIC DNA]</scope>
    <source>
        <strain evidence="2">CG07_land_8_20_14_0_80_42_15</strain>
    </source>
</reference>
<gene>
    <name evidence="2" type="ORF">COS99_07830</name>
</gene>
<evidence type="ECO:0008006" key="4">
    <source>
        <dbReference type="Google" id="ProtNLM"/>
    </source>
</evidence>
<organism evidence="2 3">
    <name type="scientific">Candidatus Aquitaenariimonas noxiae</name>
    <dbReference type="NCBI Taxonomy" id="1974741"/>
    <lineage>
        <taxon>Bacteria</taxon>
        <taxon>Pseudomonadati</taxon>
        <taxon>Candidatus Omnitrophota</taxon>
        <taxon>Candidatus Aquitaenariimonas</taxon>
    </lineage>
</organism>
<accession>A0A2J0L147</accession>
<keyword evidence="1" id="KW-0472">Membrane</keyword>
<dbReference type="Proteomes" id="UP000230052">
    <property type="component" value="Unassembled WGS sequence"/>
</dbReference>
<keyword evidence="1" id="KW-0812">Transmembrane</keyword>
<name>A0A2J0L147_9BACT</name>
<evidence type="ECO:0000313" key="3">
    <source>
        <dbReference type="Proteomes" id="UP000230052"/>
    </source>
</evidence>
<dbReference type="EMBL" id="PEWV01000074">
    <property type="protein sequence ID" value="PIU40966.1"/>
    <property type="molecule type" value="Genomic_DNA"/>
</dbReference>
<protein>
    <recommendedName>
        <fullName evidence="4">Two-component sensor histidine kinase</fullName>
    </recommendedName>
</protein>
<feature type="transmembrane region" description="Helical" evidence="1">
    <location>
        <begin position="12"/>
        <end position="33"/>
    </location>
</feature>
<sequence>MFIKSISSKIIFWYMLVLMILLFSFSTVLYYNFNKHLYDGLDGLLLSRAEGVTNSIETYWEAERLEAVKDGVEGNVFTKTNNINFIKIIKRWISESSNDPALISIMVQIFDSNGNNIAASNNLPPLVKLPKKTFFNISKGNYSFDKVDIQYTKEKLFSLRLLTMPVIENGSLAYIV</sequence>
<keyword evidence="1" id="KW-1133">Transmembrane helix</keyword>
<evidence type="ECO:0000256" key="1">
    <source>
        <dbReference type="SAM" id="Phobius"/>
    </source>
</evidence>
<comment type="caution">
    <text evidence="2">The sequence shown here is derived from an EMBL/GenBank/DDBJ whole genome shotgun (WGS) entry which is preliminary data.</text>
</comment>
<proteinExistence type="predicted"/>
<evidence type="ECO:0000313" key="2">
    <source>
        <dbReference type="EMBL" id="PIU40966.1"/>
    </source>
</evidence>